<evidence type="ECO:0000313" key="1">
    <source>
        <dbReference type="EMBL" id="KAF4751850.1"/>
    </source>
</evidence>
<sequence>PGELQYEVVEHYVMGDSGGCDESFFAWAERFLEIGFPRNKFRNDMNADFNNNRTTYSPLIIASTVQDLSTFGMLFAPQGYGPRAVDNGNIQTGEHPVSLITVLWNAEHDFAFVSLITFIDPKGKASIRIPLSSEGLDVVRTAWKDVSHGRGKDFGQKFISMLVDVGKKLLENPGVKTHAESWGLVQEDEPRKSAFTVTLIVA</sequence>
<organism evidence="1 2">
    <name type="scientific">Perkinsus olseni</name>
    <name type="common">Perkinsus atlanticus</name>
    <dbReference type="NCBI Taxonomy" id="32597"/>
    <lineage>
        <taxon>Eukaryota</taxon>
        <taxon>Sar</taxon>
        <taxon>Alveolata</taxon>
        <taxon>Perkinsozoa</taxon>
        <taxon>Perkinsea</taxon>
        <taxon>Perkinsida</taxon>
        <taxon>Perkinsidae</taxon>
        <taxon>Perkinsus</taxon>
    </lineage>
</organism>
<evidence type="ECO:0000313" key="2">
    <source>
        <dbReference type="Proteomes" id="UP000553632"/>
    </source>
</evidence>
<proteinExistence type="predicted"/>
<comment type="caution">
    <text evidence="1">The sequence shown here is derived from an EMBL/GenBank/DDBJ whole genome shotgun (WGS) entry which is preliminary data.</text>
</comment>
<dbReference type="EMBL" id="JABANO010006423">
    <property type="protein sequence ID" value="KAF4751850.1"/>
    <property type="molecule type" value="Genomic_DNA"/>
</dbReference>
<feature type="non-terminal residue" evidence="1">
    <location>
        <position position="1"/>
    </location>
</feature>
<reference evidence="1 2" key="1">
    <citation type="submission" date="2020-04" db="EMBL/GenBank/DDBJ databases">
        <title>Perkinsus olseni comparative genomics.</title>
        <authorList>
            <person name="Bogema D.R."/>
        </authorList>
    </citation>
    <scope>NUCLEOTIDE SEQUENCE [LARGE SCALE GENOMIC DNA]</scope>
    <source>
        <strain evidence="1 2">ATCC PRA-207</strain>
    </source>
</reference>
<dbReference type="Proteomes" id="UP000553632">
    <property type="component" value="Unassembled WGS sequence"/>
</dbReference>
<gene>
    <name evidence="1" type="ORF">FOZ63_017425</name>
</gene>
<feature type="non-terminal residue" evidence="1">
    <location>
        <position position="202"/>
    </location>
</feature>
<dbReference type="AlphaFoldDB" id="A0A7J6U4V4"/>
<protein>
    <submittedName>
        <fullName evidence="1">Uncharacterized protein</fullName>
    </submittedName>
</protein>
<keyword evidence="2" id="KW-1185">Reference proteome</keyword>
<accession>A0A7J6U4V4</accession>
<name>A0A7J6U4V4_PEROL</name>